<sequence length="102" mass="11952">MWKKMEKISDKNEIDKLALELLGPRMPKLRDELIKFVPSPTNPTDQENETQWLLNIDLKQTHEHFLLFEDQMDSLLLEDKIDNSAYLQCIQAINIGQNSQVI</sequence>
<reference evidence="1 2" key="1">
    <citation type="submission" date="2015-04" db="EMBL/GenBank/DDBJ databases">
        <title>Lasius niger genome sequencing.</title>
        <authorList>
            <person name="Konorov E.A."/>
            <person name="Nikitin M.A."/>
            <person name="Kirill M.V."/>
            <person name="Chang P."/>
        </authorList>
    </citation>
    <scope>NUCLEOTIDE SEQUENCE [LARGE SCALE GENOMIC DNA]</scope>
    <source>
        <tissue evidence="1">Whole</tissue>
    </source>
</reference>
<gene>
    <name evidence="1" type="ORF">RF55_9050</name>
</gene>
<dbReference type="STRING" id="67767.A0A0J7KL62"/>
<proteinExistence type="predicted"/>
<organism evidence="1 2">
    <name type="scientific">Lasius niger</name>
    <name type="common">Black garden ant</name>
    <dbReference type="NCBI Taxonomy" id="67767"/>
    <lineage>
        <taxon>Eukaryota</taxon>
        <taxon>Metazoa</taxon>
        <taxon>Ecdysozoa</taxon>
        <taxon>Arthropoda</taxon>
        <taxon>Hexapoda</taxon>
        <taxon>Insecta</taxon>
        <taxon>Pterygota</taxon>
        <taxon>Neoptera</taxon>
        <taxon>Endopterygota</taxon>
        <taxon>Hymenoptera</taxon>
        <taxon>Apocrita</taxon>
        <taxon>Aculeata</taxon>
        <taxon>Formicoidea</taxon>
        <taxon>Formicidae</taxon>
        <taxon>Formicinae</taxon>
        <taxon>Lasius</taxon>
        <taxon>Lasius</taxon>
    </lineage>
</organism>
<dbReference type="OrthoDB" id="7673806at2759"/>
<comment type="caution">
    <text evidence="1">The sequence shown here is derived from an EMBL/GenBank/DDBJ whole genome shotgun (WGS) entry which is preliminary data.</text>
</comment>
<dbReference type="AlphaFoldDB" id="A0A0J7KL62"/>
<protein>
    <submittedName>
        <fullName evidence="1">Inter-alpha-trypsin inhibitor heavy chain h1</fullName>
    </submittedName>
</protein>
<dbReference type="Proteomes" id="UP000036403">
    <property type="component" value="Unassembled WGS sequence"/>
</dbReference>
<accession>A0A0J7KL62</accession>
<evidence type="ECO:0000313" key="2">
    <source>
        <dbReference type="Proteomes" id="UP000036403"/>
    </source>
</evidence>
<dbReference type="PaxDb" id="67767-A0A0J7KL62"/>
<name>A0A0J7KL62_LASNI</name>
<evidence type="ECO:0000313" key="1">
    <source>
        <dbReference type="EMBL" id="KMQ91123.1"/>
    </source>
</evidence>
<keyword evidence="2" id="KW-1185">Reference proteome</keyword>
<dbReference type="EMBL" id="LBMM01005878">
    <property type="protein sequence ID" value="KMQ91123.1"/>
    <property type="molecule type" value="Genomic_DNA"/>
</dbReference>